<protein>
    <submittedName>
        <fullName evidence="2">Uncharacterized protein</fullName>
    </submittedName>
</protein>
<comment type="caution">
    <text evidence="2">The sequence shown here is derived from an EMBL/GenBank/DDBJ whole genome shotgun (WGS) entry which is preliminary data.</text>
</comment>
<feature type="non-terminal residue" evidence="2">
    <location>
        <position position="1"/>
    </location>
</feature>
<dbReference type="EMBL" id="JANBQF010001719">
    <property type="protein sequence ID" value="KAJ1996646.1"/>
    <property type="molecule type" value="Genomic_DNA"/>
</dbReference>
<dbReference type="Proteomes" id="UP001150907">
    <property type="component" value="Unassembled WGS sequence"/>
</dbReference>
<feature type="region of interest" description="Disordered" evidence="1">
    <location>
        <begin position="57"/>
        <end position="118"/>
    </location>
</feature>
<sequence length="261" mass="28037">IASAPNRASGFSALKSMGIRIIEDNIGGPSCSDSSSGRNDQAVPKSAVHGLNARFVGLDVGGGSGKNQGQGRGKNHRRRGKGGKGKGKAAENSNSGEPLTEKGLRKQRPPIVESDEEMDEIFDDFVSNIGQEELKRLLKDATNRSGYLSRNIGGGVDYSCPLSDDELENSGQVIDIGNEVDDPFKYEDEVHELLRGGVESSDDDEFPRDLDMENLAEPDVDIQHQSNGPRGRKAAGFKEKDRAKGKHAHERPSRGGVDAPT</sequence>
<dbReference type="AlphaFoldDB" id="A0A9W8B7U8"/>
<accession>A0A9W8B7U8</accession>
<evidence type="ECO:0000256" key="1">
    <source>
        <dbReference type="SAM" id="MobiDB-lite"/>
    </source>
</evidence>
<feature type="region of interest" description="Disordered" evidence="1">
    <location>
        <begin position="195"/>
        <end position="261"/>
    </location>
</feature>
<feature type="compositionally biased region" description="Gly residues" evidence="1">
    <location>
        <begin position="59"/>
        <end position="72"/>
    </location>
</feature>
<dbReference type="OrthoDB" id="5585437at2759"/>
<gene>
    <name evidence="2" type="ORF">H4R26_006117</name>
</gene>
<evidence type="ECO:0000313" key="2">
    <source>
        <dbReference type="EMBL" id="KAJ1996646.1"/>
    </source>
</evidence>
<organism evidence="2 3">
    <name type="scientific">Coemansia thaxteri</name>
    <dbReference type="NCBI Taxonomy" id="2663907"/>
    <lineage>
        <taxon>Eukaryota</taxon>
        <taxon>Fungi</taxon>
        <taxon>Fungi incertae sedis</taxon>
        <taxon>Zoopagomycota</taxon>
        <taxon>Kickxellomycotina</taxon>
        <taxon>Kickxellomycetes</taxon>
        <taxon>Kickxellales</taxon>
        <taxon>Kickxellaceae</taxon>
        <taxon>Coemansia</taxon>
    </lineage>
</organism>
<evidence type="ECO:0000313" key="3">
    <source>
        <dbReference type="Proteomes" id="UP001150907"/>
    </source>
</evidence>
<feature type="non-terminal residue" evidence="2">
    <location>
        <position position="261"/>
    </location>
</feature>
<feature type="compositionally biased region" description="Acidic residues" evidence="1">
    <location>
        <begin position="200"/>
        <end position="220"/>
    </location>
</feature>
<feature type="region of interest" description="Disordered" evidence="1">
    <location>
        <begin position="29"/>
        <end position="48"/>
    </location>
</feature>
<reference evidence="2" key="1">
    <citation type="submission" date="2022-07" db="EMBL/GenBank/DDBJ databases">
        <title>Phylogenomic reconstructions and comparative analyses of Kickxellomycotina fungi.</title>
        <authorList>
            <person name="Reynolds N.K."/>
            <person name="Stajich J.E."/>
            <person name="Barry K."/>
            <person name="Grigoriev I.V."/>
            <person name="Crous P."/>
            <person name="Smith M.E."/>
        </authorList>
    </citation>
    <scope>NUCLEOTIDE SEQUENCE</scope>
    <source>
        <strain evidence="2">IMI 214461</strain>
    </source>
</reference>
<keyword evidence="3" id="KW-1185">Reference proteome</keyword>
<feature type="compositionally biased region" description="Basic residues" evidence="1">
    <location>
        <begin position="73"/>
        <end position="87"/>
    </location>
</feature>
<proteinExistence type="predicted"/>
<name>A0A9W8B7U8_9FUNG</name>